<evidence type="ECO:0000256" key="4">
    <source>
        <dbReference type="ARBA" id="ARBA00023242"/>
    </source>
</evidence>
<feature type="region of interest" description="Disordered" evidence="5">
    <location>
        <begin position="1"/>
        <end position="116"/>
    </location>
</feature>
<feature type="compositionally biased region" description="Basic and acidic residues" evidence="5">
    <location>
        <begin position="1"/>
        <end position="10"/>
    </location>
</feature>
<dbReference type="CTD" id="121856514"/>
<evidence type="ECO:0000313" key="7">
    <source>
        <dbReference type="RefSeq" id="XP_034102955.1"/>
    </source>
</evidence>
<keyword evidence="6" id="KW-1185">Reference proteome</keyword>
<gene>
    <name evidence="7" type="primary">LOC117567233</name>
</gene>
<name>A0A6P8WWP9_DROAB</name>
<proteinExistence type="predicted"/>
<dbReference type="GO" id="GO:0042797">
    <property type="term" value="P:tRNA transcription by RNA polymerase III"/>
    <property type="evidence" value="ECO:0007669"/>
    <property type="project" value="TreeGrafter"/>
</dbReference>
<evidence type="ECO:0000256" key="2">
    <source>
        <dbReference type="ARBA" id="ARBA00022478"/>
    </source>
</evidence>
<keyword evidence="2 7" id="KW-0240">DNA-directed RNA polymerase</keyword>
<dbReference type="GO" id="GO:0003677">
    <property type="term" value="F:DNA binding"/>
    <property type="evidence" value="ECO:0007669"/>
    <property type="project" value="InterPro"/>
</dbReference>
<dbReference type="Pfam" id="PF05132">
    <property type="entry name" value="RNA_pol_Rpc4"/>
    <property type="match status" value="1"/>
</dbReference>
<dbReference type="OrthoDB" id="5836119at2759"/>
<evidence type="ECO:0000256" key="3">
    <source>
        <dbReference type="ARBA" id="ARBA00023163"/>
    </source>
</evidence>
<dbReference type="PANTHER" id="PTHR13408:SF0">
    <property type="entry name" value="DNA-DIRECTED RNA POLYMERASE III SUBUNIT RPC4"/>
    <property type="match status" value="1"/>
</dbReference>
<keyword evidence="3" id="KW-0804">Transcription</keyword>
<feature type="compositionally biased region" description="Low complexity" evidence="5">
    <location>
        <begin position="285"/>
        <end position="294"/>
    </location>
</feature>
<feature type="compositionally biased region" description="Polar residues" evidence="5">
    <location>
        <begin position="74"/>
        <end position="91"/>
    </location>
</feature>
<feature type="region of interest" description="Disordered" evidence="5">
    <location>
        <begin position="279"/>
        <end position="317"/>
    </location>
</feature>
<protein>
    <submittedName>
        <fullName evidence="7">DNA-directed RNA polymerase III subunit RPC4</fullName>
    </submittedName>
</protein>
<dbReference type="PANTHER" id="PTHR13408">
    <property type="entry name" value="DNA-DIRECTED RNA POLYMERASE III"/>
    <property type="match status" value="1"/>
</dbReference>
<feature type="region of interest" description="Disordered" evidence="5">
    <location>
        <begin position="132"/>
        <end position="171"/>
    </location>
</feature>
<feature type="compositionally biased region" description="Polar residues" evidence="5">
    <location>
        <begin position="295"/>
        <end position="312"/>
    </location>
</feature>
<keyword evidence="4" id="KW-0539">Nucleus</keyword>
<dbReference type="AlphaFoldDB" id="A0A6P8WWP9"/>
<dbReference type="GeneID" id="117567233"/>
<organism evidence="6 7">
    <name type="scientific">Drosophila albomicans</name>
    <name type="common">Fruit fly</name>
    <dbReference type="NCBI Taxonomy" id="7291"/>
    <lineage>
        <taxon>Eukaryota</taxon>
        <taxon>Metazoa</taxon>
        <taxon>Ecdysozoa</taxon>
        <taxon>Arthropoda</taxon>
        <taxon>Hexapoda</taxon>
        <taxon>Insecta</taxon>
        <taxon>Pterygota</taxon>
        <taxon>Neoptera</taxon>
        <taxon>Endopterygota</taxon>
        <taxon>Diptera</taxon>
        <taxon>Brachycera</taxon>
        <taxon>Muscomorpha</taxon>
        <taxon>Ephydroidea</taxon>
        <taxon>Drosophilidae</taxon>
        <taxon>Drosophila</taxon>
    </lineage>
</organism>
<dbReference type="InterPro" id="IPR007811">
    <property type="entry name" value="RPC4"/>
</dbReference>
<dbReference type="RefSeq" id="XP_034102955.1">
    <property type="nucleotide sequence ID" value="XM_034247064.2"/>
</dbReference>
<reference evidence="7" key="1">
    <citation type="submission" date="2025-08" db="UniProtKB">
        <authorList>
            <consortium name="RefSeq"/>
        </authorList>
    </citation>
    <scope>IDENTIFICATION</scope>
    <source>
        <strain evidence="7">15112-1751.03</strain>
        <tissue evidence="7">Whole Adult</tissue>
    </source>
</reference>
<dbReference type="Proteomes" id="UP000515160">
    <property type="component" value="Chromosome 3"/>
</dbReference>
<evidence type="ECO:0000313" key="6">
    <source>
        <dbReference type="Proteomes" id="UP000515160"/>
    </source>
</evidence>
<accession>A0A6P8WWP9</accession>
<dbReference type="GO" id="GO:0005666">
    <property type="term" value="C:RNA polymerase III complex"/>
    <property type="evidence" value="ECO:0007669"/>
    <property type="project" value="InterPro"/>
</dbReference>
<comment type="subcellular location">
    <subcellularLocation>
        <location evidence="1">Nucleus</location>
    </subcellularLocation>
</comment>
<evidence type="ECO:0000256" key="1">
    <source>
        <dbReference type="ARBA" id="ARBA00004123"/>
    </source>
</evidence>
<sequence length="413" mass="44070">MANDSEKGSSKPEAAIPAKRLSTTAPPVANNNNNNATSDGSKKSNGMTRLTPARDLTLGGRGTSRKVFAPNLNAVRNKNTNVKTSKDFTQSRGRGRGARGAAGAARGRGAGGTGNSSLIQTTGVFSEGAGAVHLRKPSSGGGGSYARGGDEVTVSRKRTIGKDERTADQRVQDLISDDDVESASDDEMGGDKTELNYKPIMLKEGLWLSEKQVVKQEPQSIPSTNTDAAALPQQLESLFVHETPAQYGRYPRSIEAFLSTSQSPQLFVMQLPNVLPCVADDADDAPPAKAPADASTSTEQANSPMPATSTAANGPKPSVLQQLEEGQIGKILRYRSGRVKLLLGDTLFDLDLGLESGFLQELMSISCNREQRSGDMINLGHIQAKLKATPDWEHLFEQQAREERKRQPTPAAT</sequence>
<feature type="compositionally biased region" description="Basic and acidic residues" evidence="5">
    <location>
        <begin position="148"/>
        <end position="171"/>
    </location>
</feature>
<evidence type="ECO:0000256" key="5">
    <source>
        <dbReference type="SAM" id="MobiDB-lite"/>
    </source>
</evidence>
<feature type="compositionally biased region" description="Polar residues" evidence="5">
    <location>
        <begin position="36"/>
        <end position="48"/>
    </location>
</feature>